<dbReference type="EMBL" id="JAKNRV010000226">
    <property type="protein sequence ID" value="MCK1786564.1"/>
    <property type="molecule type" value="Genomic_DNA"/>
</dbReference>
<evidence type="ECO:0000313" key="2">
    <source>
        <dbReference type="Proteomes" id="UP001317085"/>
    </source>
</evidence>
<accession>A0ABT0EM63</accession>
<evidence type="ECO:0000313" key="1">
    <source>
        <dbReference type="EMBL" id="MCK1786564.1"/>
    </source>
</evidence>
<protein>
    <submittedName>
        <fullName evidence="1">Uncharacterized protein</fullName>
    </submittedName>
</protein>
<keyword evidence="2" id="KW-1185">Reference proteome</keyword>
<name>A0ABT0EM63_9PSED</name>
<gene>
    <name evidence="1" type="ORF">L9Z73_20090</name>
</gene>
<reference evidence="1 2" key="1">
    <citation type="submission" date="2022-02" db="EMBL/GenBank/DDBJ databases">
        <title>Comparative genomics of the first Antarctic Pseudomonas spp. capable of biotransforming 2,4,6-Trinitrotoluene.</title>
        <authorList>
            <person name="Cabrera M.A."/>
            <person name="Marquez S.L."/>
            <person name="Perez-Donoso J.M."/>
        </authorList>
    </citation>
    <scope>NUCLEOTIDE SEQUENCE [LARGE SCALE GENOMIC DNA]</scope>
    <source>
        <strain evidence="1 2">TNT11</strain>
    </source>
</reference>
<proteinExistence type="predicted"/>
<sequence>MGHQAHDGRIDLRRRVERARANVEQVFDAAVVLNHDRQTAPITATRAGGQALNHFFLQHEVHVADDPGVVQQVEDQRRGDVVWQVAHDPQAVGRGIEAGEVELQRIALVQDEVGLAAKLLVEDRDQVFIEFNHVQLSAAGQQALGQCALARADFQQTVFGLGMDGAQDAVNHASVVQEVLPEALARPVLVMLGHIRVSAI</sequence>
<organism evidence="1 2">
    <name type="scientific">Pseudomonas emilianonis</name>
    <dbReference type="NCBI Taxonomy" id="2915812"/>
    <lineage>
        <taxon>Bacteria</taxon>
        <taxon>Pseudomonadati</taxon>
        <taxon>Pseudomonadota</taxon>
        <taxon>Gammaproteobacteria</taxon>
        <taxon>Pseudomonadales</taxon>
        <taxon>Pseudomonadaceae</taxon>
        <taxon>Pseudomonas</taxon>
    </lineage>
</organism>
<dbReference type="Proteomes" id="UP001317085">
    <property type="component" value="Unassembled WGS sequence"/>
</dbReference>
<comment type="caution">
    <text evidence="1">The sequence shown here is derived from an EMBL/GenBank/DDBJ whole genome shotgun (WGS) entry which is preliminary data.</text>
</comment>